<dbReference type="EMBL" id="CGIH01000009">
    <property type="protein sequence ID" value="CFX16651.1"/>
    <property type="molecule type" value="Genomic_DNA"/>
</dbReference>
<keyword evidence="2" id="KW-1185">Reference proteome</keyword>
<dbReference type="Pfam" id="PF16256">
    <property type="entry name" value="DUF4911"/>
    <property type="match status" value="1"/>
</dbReference>
<evidence type="ECO:0000313" key="1">
    <source>
        <dbReference type="EMBL" id="CFX16651.1"/>
    </source>
</evidence>
<sequence>MNDQLYAIVEPEKIDMLTKLIEAYDNLGIVSTLDRSLGLVIIRATEDTFADVEEILNNLPFPIHILSEDPRSKDI</sequence>
<dbReference type="STRING" id="690567.687"/>
<dbReference type="OrthoDB" id="2084209at2"/>
<dbReference type="Proteomes" id="UP000045545">
    <property type="component" value="Unassembled WGS sequence"/>
</dbReference>
<reference evidence="1 2" key="1">
    <citation type="submission" date="2015-03" db="EMBL/GenBank/DDBJ databases">
        <authorList>
            <person name="Murphy D."/>
        </authorList>
    </citation>
    <scope>NUCLEOTIDE SEQUENCE [LARGE SCALE GENOMIC DNA]</scope>
    <source>
        <strain evidence="1 2">OL-4</strain>
    </source>
</reference>
<dbReference type="InterPro" id="IPR032587">
    <property type="entry name" value="DUF4911"/>
</dbReference>
<gene>
    <name evidence="1" type="ORF">687</name>
</gene>
<accession>A0A0E4G9L0</accession>
<dbReference type="AlphaFoldDB" id="A0A0E4G9L0"/>
<name>A0A0E4G9L0_9FIRM</name>
<dbReference type="RefSeq" id="WP_046495797.1">
    <property type="nucleotide sequence ID" value="NZ_CGIH01000009.1"/>
</dbReference>
<evidence type="ECO:0000313" key="2">
    <source>
        <dbReference type="Proteomes" id="UP000045545"/>
    </source>
</evidence>
<proteinExistence type="predicted"/>
<organism evidence="1 2">
    <name type="scientific">Syntrophomonas zehnderi OL-4</name>
    <dbReference type="NCBI Taxonomy" id="690567"/>
    <lineage>
        <taxon>Bacteria</taxon>
        <taxon>Bacillati</taxon>
        <taxon>Bacillota</taxon>
        <taxon>Clostridia</taxon>
        <taxon>Eubacteriales</taxon>
        <taxon>Syntrophomonadaceae</taxon>
        <taxon>Syntrophomonas</taxon>
    </lineage>
</organism>
<protein>
    <submittedName>
        <fullName evidence="1">Uncharacterized</fullName>
    </submittedName>
</protein>